<dbReference type="PROSITE" id="PS50031">
    <property type="entry name" value="EH"/>
    <property type="match status" value="1"/>
</dbReference>
<feature type="compositionally biased region" description="Basic and acidic residues" evidence="1">
    <location>
        <begin position="672"/>
        <end position="687"/>
    </location>
</feature>
<feature type="compositionally biased region" description="Low complexity" evidence="1">
    <location>
        <begin position="646"/>
        <end position="656"/>
    </location>
</feature>
<feature type="compositionally biased region" description="Basic and acidic residues" evidence="1">
    <location>
        <begin position="119"/>
        <end position="132"/>
    </location>
</feature>
<evidence type="ECO:0000313" key="4">
    <source>
        <dbReference type="Proteomes" id="UP000005408"/>
    </source>
</evidence>
<organism evidence="3 4">
    <name type="scientific">Magallana gigas</name>
    <name type="common">Pacific oyster</name>
    <name type="synonym">Crassostrea gigas</name>
    <dbReference type="NCBI Taxonomy" id="29159"/>
    <lineage>
        <taxon>Eukaryota</taxon>
        <taxon>Metazoa</taxon>
        <taxon>Spiralia</taxon>
        <taxon>Lophotrochozoa</taxon>
        <taxon>Mollusca</taxon>
        <taxon>Bivalvia</taxon>
        <taxon>Autobranchia</taxon>
        <taxon>Pteriomorphia</taxon>
        <taxon>Ostreida</taxon>
        <taxon>Ostreoidea</taxon>
        <taxon>Ostreidae</taxon>
        <taxon>Magallana</taxon>
    </lineage>
</organism>
<feature type="region of interest" description="Disordered" evidence="1">
    <location>
        <begin position="862"/>
        <end position="898"/>
    </location>
</feature>
<dbReference type="InterPro" id="IPR039656">
    <property type="entry name" value="SYNRG"/>
</dbReference>
<feature type="compositionally biased region" description="Polar residues" evidence="1">
    <location>
        <begin position="695"/>
        <end position="708"/>
    </location>
</feature>
<dbReference type="CDD" id="cd00052">
    <property type="entry name" value="EH"/>
    <property type="match status" value="1"/>
</dbReference>
<name>A0A8W8K258_MAGGI</name>
<feature type="domain" description="EH" evidence="2">
    <location>
        <begin position="346"/>
        <end position="449"/>
    </location>
</feature>
<feature type="region of interest" description="Disordered" evidence="1">
    <location>
        <begin position="92"/>
        <end position="148"/>
    </location>
</feature>
<evidence type="ECO:0000313" key="3">
    <source>
        <dbReference type="EnsemblMetazoa" id="G21307.1:cds"/>
    </source>
</evidence>
<feature type="compositionally biased region" description="Polar residues" evidence="1">
    <location>
        <begin position="597"/>
        <end position="614"/>
    </location>
</feature>
<dbReference type="InterPro" id="IPR011992">
    <property type="entry name" value="EF-hand-dom_pair"/>
</dbReference>
<feature type="compositionally biased region" description="Polar residues" evidence="1">
    <location>
        <begin position="762"/>
        <end position="781"/>
    </location>
</feature>
<feature type="region of interest" description="Disordered" evidence="1">
    <location>
        <begin position="971"/>
        <end position="1025"/>
    </location>
</feature>
<dbReference type="PANTHER" id="PTHR15463:SF2">
    <property type="entry name" value="SYNERGIN GAMMA"/>
    <property type="match status" value="1"/>
</dbReference>
<dbReference type="Pfam" id="PF12763">
    <property type="entry name" value="EH"/>
    <property type="match status" value="1"/>
</dbReference>
<evidence type="ECO:0000256" key="1">
    <source>
        <dbReference type="SAM" id="MobiDB-lite"/>
    </source>
</evidence>
<proteinExistence type="predicted"/>
<dbReference type="GO" id="GO:0030130">
    <property type="term" value="C:clathrin coat of trans-Golgi network vesicle"/>
    <property type="evidence" value="ECO:0007669"/>
    <property type="project" value="TreeGrafter"/>
</dbReference>
<dbReference type="Pfam" id="PF25999">
    <property type="entry name" value="SYNRG_C"/>
    <property type="match status" value="1"/>
</dbReference>
<dbReference type="Proteomes" id="UP000005408">
    <property type="component" value="Unassembled WGS sequence"/>
</dbReference>
<reference evidence="3" key="1">
    <citation type="submission" date="2022-08" db="UniProtKB">
        <authorList>
            <consortium name="EnsemblMetazoa"/>
        </authorList>
    </citation>
    <scope>IDENTIFICATION</scope>
    <source>
        <strain evidence="3">05x7-T-G4-1.051#20</strain>
    </source>
</reference>
<sequence>MNENRNAQFPGQPPGNFGMMNNHPGFGPPGMAGFPMMQQPGMMGPQNPMMQQQMMMANRGPMMQGNMFPMQMGMRPGVTPPSYNQALTDSYRQRAPAQPRAQPRGHNPPRPRAPLSPESQRRALEQEKKSRQFQEQQQRLKNFSKGASRVDADSLIESMFGKAEKPAPRSSVPSAGANAVQNTGQMDDGFGDFLGGPSSAAGQEDCHGNQDLNKPEATPPTISNSDGSEQKTVETVENIPPKEEKKDLMSMMFECSDLSAPNKARTFHKPSLKELPPTHHHHQTFQQSRHAHQWKPEEDLTNLFMVEEPVPVSAPPTSTQAPPQTVQAPPTTVTHVKFEAPAWCHEDEKVPYVYRQVLEAATVDGKISTDRLYPILVMSGLPKETLGQIWSLANQATPGQLIKPELYLILALIAFAQNNITSLTPEMLRKCPQPPVPFLGQQAPPPPTQPVSTPGITQLPPNSSVAENSGIPGQLPTVPVQGSQLPLAAGNSGINGSVPTLPVSQAIGNPPMPGIPPVSVQGFPGIGALGVSGGEASQSVDDDFADFQEASTPAAVISVSTASPKKSNKLKKEPEYLYSVPKPEDLPNEMSPEMGHSNVSNFFGSDDSSVSASPQRKHVTGKKGVSTPNSMDEDFDDFKSAGSKPSDSSQFTSSEQSENEDFKVLESYLDDFNQKKSEQEKQQESPLHRPLPKFTSPQSSQLPSNATLSAIPAARNLWSKPPVVKKESAKAQPGLPKAHFGLSPPESSDSDFADFQVAPSASLPSDSSQQQGMDSLKATQSETCLIGDEDKYAALRAFEFSEDTPKSVAPSIFESKPPVESEEDSWADFQAVTTDAKVDEIKQINNQTDVLETDFVSNTQNDWSSFSSSTNITSKDDSDWSAFGNGAEVTPIPKDEPSILSQGEILKETPEGDWSNFSEAVVTKDESKDEWAFHSPSVNQNPQLVEVKKQNLQTKDILGLFKVKDNPVSVVSRDDFVETEREKTPPSQTTSPKPKTKKLSSDSDMDDDHFRAPPPMDFVDEEDDAFGDFSRGYDLDEVVNVPKAPAEKKKNLYNFYGMDAPSNKSKLQDSTYNKTELSEQDSSSVSGNISGFPSNPTISEDSISTSSLDMKGRIPAVKDMDTQSISSNEFGTFETHQKSYINPESKSVDSLDLKTVEVEAVDNVEMTQNDTKEENVTNPKEDDFSHFSEPVLPPVSKAPEPLPVLGDRYSCLMEDIPGSDKHVHEWQKCLEGCYKVIKEANTVFNSISSSAVCNEVINSEQGSDFVKGVVEIYRVVCRINLSIGSTGLTNDTMKQHLKDIDLVWNNLAAFLVGGNMMPEDKDLDFKNGILKSDDQVAQFRACGVCLLDVDATSQDFVSEEQCAKLTYGGRQYHAVCANLWVNCVDSMLPALRLPELL</sequence>
<dbReference type="EnsemblMetazoa" id="G21307.1">
    <property type="protein sequence ID" value="G21307.1:cds"/>
    <property type="gene ID" value="G21307"/>
</dbReference>
<dbReference type="Gene3D" id="1.10.238.10">
    <property type="entry name" value="EF-hand"/>
    <property type="match status" value="1"/>
</dbReference>
<dbReference type="InterPro" id="IPR059024">
    <property type="entry name" value="SYNRG_C"/>
</dbReference>
<protein>
    <recommendedName>
        <fullName evidence="2">EH domain-containing protein</fullName>
    </recommendedName>
</protein>
<feature type="compositionally biased region" description="Low complexity" evidence="1">
    <location>
        <begin position="862"/>
        <end position="873"/>
    </location>
</feature>
<feature type="compositionally biased region" description="Basic and acidic residues" evidence="1">
    <location>
        <begin position="228"/>
        <end position="244"/>
    </location>
</feature>
<feature type="compositionally biased region" description="Polar residues" evidence="1">
    <location>
        <begin position="1062"/>
        <end position="1103"/>
    </location>
</feature>
<feature type="region of interest" description="Disordered" evidence="1">
    <location>
        <begin position="162"/>
        <end position="244"/>
    </location>
</feature>
<dbReference type="SUPFAM" id="SSF47473">
    <property type="entry name" value="EF-hand"/>
    <property type="match status" value="1"/>
</dbReference>
<dbReference type="InterPro" id="IPR000261">
    <property type="entry name" value="EH_dom"/>
</dbReference>
<feature type="region of interest" description="Disordered" evidence="1">
    <location>
        <begin position="1057"/>
        <end position="1103"/>
    </location>
</feature>
<evidence type="ECO:0000259" key="2">
    <source>
        <dbReference type="PROSITE" id="PS50031"/>
    </source>
</evidence>
<dbReference type="PANTHER" id="PTHR15463">
    <property type="entry name" value="AP1 GAMMA SUBUNIT BINDING PROTEIN 1"/>
    <property type="match status" value="1"/>
</dbReference>
<feature type="region of interest" description="Disordered" evidence="1">
    <location>
        <begin position="560"/>
        <end position="781"/>
    </location>
</feature>
<feature type="region of interest" description="Disordered" evidence="1">
    <location>
        <begin position="802"/>
        <end position="825"/>
    </location>
</feature>
<accession>A0A8W8K258</accession>
<keyword evidence="4" id="KW-1185">Reference proteome</keyword>
<dbReference type="SMART" id="SM00027">
    <property type="entry name" value="EH"/>
    <property type="match status" value="1"/>
</dbReference>
<feature type="compositionally biased region" description="Basic and acidic residues" evidence="1">
    <location>
        <begin position="972"/>
        <end position="984"/>
    </location>
</feature>
<feature type="compositionally biased region" description="Low complexity" evidence="1">
    <location>
        <begin position="93"/>
        <end position="104"/>
    </location>
</feature>